<dbReference type="Gene3D" id="2.40.50.100">
    <property type="match status" value="2"/>
</dbReference>
<evidence type="ECO:0000313" key="10">
    <source>
        <dbReference type="EMBL" id="SDR67773.1"/>
    </source>
</evidence>
<dbReference type="PANTHER" id="PTHR43178:SF5">
    <property type="entry name" value="LIPOAMIDE ACYLTRANSFERASE COMPONENT OF BRANCHED-CHAIN ALPHA-KETO ACID DEHYDROGENASE COMPLEX, MITOCHONDRIAL"/>
    <property type="match status" value="1"/>
</dbReference>
<dbReference type="CDD" id="cd06849">
    <property type="entry name" value="lipoyl_domain"/>
    <property type="match status" value="2"/>
</dbReference>
<dbReference type="GO" id="GO:0005737">
    <property type="term" value="C:cytoplasm"/>
    <property type="evidence" value="ECO:0007669"/>
    <property type="project" value="TreeGrafter"/>
</dbReference>
<dbReference type="InterPro" id="IPR036625">
    <property type="entry name" value="E3-bd_dom_sf"/>
</dbReference>
<feature type="region of interest" description="Disordered" evidence="7">
    <location>
        <begin position="70"/>
        <end position="169"/>
    </location>
</feature>
<dbReference type="GO" id="GO:0016407">
    <property type="term" value="F:acetyltransferase activity"/>
    <property type="evidence" value="ECO:0007669"/>
    <property type="project" value="TreeGrafter"/>
</dbReference>
<dbReference type="InterPro" id="IPR011053">
    <property type="entry name" value="Single_hybrid_motif"/>
</dbReference>
<feature type="region of interest" description="Disordered" evidence="7">
    <location>
        <begin position="229"/>
        <end position="348"/>
    </location>
</feature>
<evidence type="ECO:0000313" key="11">
    <source>
        <dbReference type="Proteomes" id="UP000199649"/>
    </source>
</evidence>
<evidence type="ECO:0000259" key="8">
    <source>
        <dbReference type="PROSITE" id="PS50968"/>
    </source>
</evidence>
<evidence type="ECO:0000256" key="1">
    <source>
        <dbReference type="ARBA" id="ARBA00001938"/>
    </source>
</evidence>
<dbReference type="Pfam" id="PF00198">
    <property type="entry name" value="2-oxoacid_dh"/>
    <property type="match status" value="1"/>
</dbReference>
<dbReference type="InterPro" id="IPR014276">
    <property type="entry name" value="2-oxoglutarate_DH_E2"/>
</dbReference>
<dbReference type="RefSeq" id="WP_092665302.1">
    <property type="nucleotide sequence ID" value="NZ_LT629734.1"/>
</dbReference>
<organism evidence="10 11">
    <name type="scientific">Agrococcus carbonis</name>
    <dbReference type="NCBI Taxonomy" id="684552"/>
    <lineage>
        <taxon>Bacteria</taxon>
        <taxon>Bacillati</taxon>
        <taxon>Actinomycetota</taxon>
        <taxon>Actinomycetes</taxon>
        <taxon>Micrococcales</taxon>
        <taxon>Microbacteriaceae</taxon>
        <taxon>Agrococcus</taxon>
    </lineage>
</organism>
<feature type="compositionally biased region" description="Low complexity" evidence="7">
    <location>
        <begin position="265"/>
        <end position="276"/>
    </location>
</feature>
<dbReference type="SUPFAM" id="SSF52777">
    <property type="entry name" value="CoA-dependent acyltransferases"/>
    <property type="match status" value="1"/>
</dbReference>
<dbReference type="Pfam" id="PF02817">
    <property type="entry name" value="E3_binding"/>
    <property type="match status" value="1"/>
</dbReference>
<accession>A0A1H1KZT2</accession>
<evidence type="ECO:0000256" key="6">
    <source>
        <dbReference type="RuleBase" id="RU003423"/>
    </source>
</evidence>
<dbReference type="NCBIfam" id="TIGR02927">
    <property type="entry name" value="SucB_Actino"/>
    <property type="match status" value="1"/>
</dbReference>
<feature type="compositionally biased region" description="Basic and acidic residues" evidence="7">
    <location>
        <begin position="305"/>
        <end position="314"/>
    </location>
</feature>
<feature type="compositionally biased region" description="Acidic residues" evidence="7">
    <location>
        <begin position="82"/>
        <end position="97"/>
    </location>
</feature>
<sequence>MTDIKLPELGESVTEGTITRWLKAVGDEIAVDEPIVEISTDKVDTEVPSPIAGTITEILAEEDDTVEVGAVIARVGDAGEAPAEEAPAEEAPAEEAAEAAQQAEEPAAETATEGTDSEADQEADEESAAEAQESPSKESEEQAAPAEAAQESAPAASGGQDITLPELGESVTEGTITRWLKAVGDEIAVDEPIVEISTDKVDTEVPSPIAGTITEILAEEDDTVEVGAVIARVGGQASSDAPAAEAPEAEPAKTDEPPAESTGSAEAQDAAPAEQPEPAKPSTEQPEPAKAEEPAEEPEPAAEAKSAEEAKPAEAAEPAEAPKAAPAAPAAPAKPAPPAPAAPAAPAASGSSAAYVTPIVRKLANEKGVDLGSLQGTGVGGRIRKEDVLAAAEAAPAAAPAAAAAAPIEAEVSELRGTTAKMSRLRKIVATRAVESMQTLAQLTTVVEVDVTKVAQLREAKKAAFQEETGNKLTFLPFFTQAAVQALKSHPLINATDDGETITYPATENLAMAVDTERGLLTPVIRDASSKSIKELTAEIADLAQRTRDNQLKPDELSGGTFTLTNTGSRGALFDTPVVFQPQRAILGVGTVVKRPVVVQVDGQDSIAIRSMVFLALSYDHRIIDGADAARYLGQVKAHLESGQFEV</sequence>
<dbReference type="InterPro" id="IPR000089">
    <property type="entry name" value="Biotin_lipoyl"/>
</dbReference>
<dbReference type="Gene3D" id="4.10.320.10">
    <property type="entry name" value="E3-binding domain"/>
    <property type="match status" value="1"/>
</dbReference>
<keyword evidence="11" id="KW-1185">Reference proteome</keyword>
<feature type="compositionally biased region" description="Pro residues" evidence="7">
    <location>
        <begin position="332"/>
        <end position="343"/>
    </location>
</feature>
<feature type="compositionally biased region" description="Low complexity" evidence="7">
    <location>
        <begin position="315"/>
        <end position="331"/>
    </location>
</feature>
<dbReference type="SUPFAM" id="SSF47005">
    <property type="entry name" value="Peripheral subunit-binding domain of 2-oxo acid dehydrogenase complex"/>
    <property type="match status" value="1"/>
</dbReference>
<feature type="compositionally biased region" description="Acidic residues" evidence="7">
    <location>
        <begin position="115"/>
        <end position="128"/>
    </location>
</feature>
<evidence type="ECO:0000256" key="7">
    <source>
        <dbReference type="SAM" id="MobiDB-lite"/>
    </source>
</evidence>
<evidence type="ECO:0000256" key="2">
    <source>
        <dbReference type="ARBA" id="ARBA00007317"/>
    </source>
</evidence>
<dbReference type="InterPro" id="IPR050743">
    <property type="entry name" value="2-oxoacid_DH_E2_comp"/>
</dbReference>
<keyword evidence="3 6" id="KW-0808">Transferase</keyword>
<dbReference type="Pfam" id="PF00364">
    <property type="entry name" value="Biotin_lipoyl"/>
    <property type="match status" value="2"/>
</dbReference>
<comment type="similarity">
    <text evidence="2 6">Belongs to the 2-oxoacid dehydrogenase family.</text>
</comment>
<dbReference type="PROSITE" id="PS00189">
    <property type="entry name" value="LIPOYL"/>
    <property type="match status" value="2"/>
</dbReference>
<gene>
    <name evidence="10" type="ORF">SAMN04489719_0322</name>
</gene>
<dbReference type="Gene3D" id="3.30.559.10">
    <property type="entry name" value="Chloramphenicol acetyltransferase-like domain"/>
    <property type="match status" value="1"/>
</dbReference>
<comment type="cofactor">
    <cofactor evidence="1 6">
        <name>(R)-lipoate</name>
        <dbReference type="ChEBI" id="CHEBI:83088"/>
    </cofactor>
</comment>
<name>A0A1H1KZT2_9MICO</name>
<dbReference type="InterPro" id="IPR004167">
    <property type="entry name" value="PSBD"/>
</dbReference>
<dbReference type="Proteomes" id="UP000199649">
    <property type="component" value="Chromosome I"/>
</dbReference>
<dbReference type="InterPro" id="IPR001078">
    <property type="entry name" value="2-oxoacid_DH_actylTfrase"/>
</dbReference>
<evidence type="ECO:0000256" key="5">
    <source>
        <dbReference type="ARBA" id="ARBA00023315"/>
    </source>
</evidence>
<dbReference type="PROSITE" id="PS51826">
    <property type="entry name" value="PSBD"/>
    <property type="match status" value="1"/>
</dbReference>
<dbReference type="SUPFAM" id="SSF51230">
    <property type="entry name" value="Single hybrid motif"/>
    <property type="match status" value="2"/>
</dbReference>
<dbReference type="EC" id="2.3.1.-" evidence="6"/>
<dbReference type="PROSITE" id="PS50968">
    <property type="entry name" value="BIOTINYL_LIPOYL"/>
    <property type="match status" value="2"/>
</dbReference>
<dbReference type="OrthoDB" id="9805770at2"/>
<dbReference type="STRING" id="684552.SAMN04489719_0322"/>
<feature type="domain" description="Lipoyl-binding" evidence="8">
    <location>
        <begin position="159"/>
        <end position="234"/>
    </location>
</feature>
<feature type="domain" description="Peripheral subunit-binding (PSBD)" evidence="9">
    <location>
        <begin position="355"/>
        <end position="392"/>
    </location>
</feature>
<dbReference type="AlphaFoldDB" id="A0A1H1KZT2"/>
<dbReference type="GO" id="GO:0031405">
    <property type="term" value="F:lipoic acid binding"/>
    <property type="evidence" value="ECO:0007669"/>
    <property type="project" value="TreeGrafter"/>
</dbReference>
<evidence type="ECO:0000256" key="4">
    <source>
        <dbReference type="ARBA" id="ARBA00022823"/>
    </source>
</evidence>
<dbReference type="PANTHER" id="PTHR43178">
    <property type="entry name" value="DIHYDROLIPOAMIDE ACETYLTRANSFERASE COMPONENT OF PYRUVATE DEHYDROGENASE COMPLEX"/>
    <property type="match status" value="1"/>
</dbReference>
<keyword evidence="4 6" id="KW-0450">Lipoyl</keyword>
<dbReference type="InterPro" id="IPR003016">
    <property type="entry name" value="2-oxoA_DH_lipoyl-BS"/>
</dbReference>
<dbReference type="EMBL" id="LT629734">
    <property type="protein sequence ID" value="SDR67773.1"/>
    <property type="molecule type" value="Genomic_DNA"/>
</dbReference>
<protein>
    <recommendedName>
        <fullName evidence="6">Dihydrolipoamide acetyltransferase component of pyruvate dehydrogenase complex</fullName>
        <ecNumber evidence="6">2.3.1.-</ecNumber>
    </recommendedName>
</protein>
<proteinExistence type="inferred from homology"/>
<reference evidence="11" key="1">
    <citation type="submission" date="2016-10" db="EMBL/GenBank/DDBJ databases">
        <authorList>
            <person name="Varghese N."/>
            <person name="Submissions S."/>
        </authorList>
    </citation>
    <scope>NUCLEOTIDE SEQUENCE [LARGE SCALE GENOMIC DNA]</scope>
    <source>
        <strain evidence="11">DSM 22965</strain>
    </source>
</reference>
<feature type="domain" description="Lipoyl-binding" evidence="8">
    <location>
        <begin position="1"/>
        <end position="76"/>
    </location>
</feature>
<evidence type="ECO:0000259" key="9">
    <source>
        <dbReference type="PROSITE" id="PS51826"/>
    </source>
</evidence>
<evidence type="ECO:0000256" key="3">
    <source>
        <dbReference type="ARBA" id="ARBA00022679"/>
    </source>
</evidence>
<dbReference type="InterPro" id="IPR023213">
    <property type="entry name" value="CAT-like_dom_sf"/>
</dbReference>
<feature type="compositionally biased region" description="Low complexity" evidence="7">
    <location>
        <begin position="98"/>
        <end position="114"/>
    </location>
</feature>
<keyword evidence="5 6" id="KW-0012">Acyltransferase</keyword>
<feature type="compositionally biased region" description="Low complexity" evidence="7">
    <location>
        <begin position="142"/>
        <end position="157"/>
    </location>
</feature>